<keyword evidence="4" id="KW-0496">Mitochondrion</keyword>
<evidence type="ECO:0000256" key="7">
    <source>
        <dbReference type="SAM" id="MobiDB-lite"/>
    </source>
</evidence>
<evidence type="ECO:0000256" key="1">
    <source>
        <dbReference type="ARBA" id="ARBA00004173"/>
    </source>
</evidence>
<dbReference type="InterPro" id="IPR001684">
    <property type="entry name" value="Ribosomal_bL27"/>
</dbReference>
<evidence type="ECO:0000256" key="5">
    <source>
        <dbReference type="ARBA" id="ARBA00023274"/>
    </source>
</evidence>
<dbReference type="FunFam" id="2.40.50.100:FF:000042">
    <property type="entry name" value="50S ribosomal protein L27"/>
    <property type="match status" value="1"/>
</dbReference>
<keyword evidence="5" id="KW-0687">Ribonucleoprotein</keyword>
<dbReference type="PRINTS" id="PR00063">
    <property type="entry name" value="RIBOSOMALL27"/>
</dbReference>
<comment type="similarity">
    <text evidence="2">Belongs to the bacterial ribosomal protein bL27 family.</text>
</comment>
<dbReference type="AlphaFoldDB" id="A0A6G1G3A2"/>
<reference evidence="10" key="2">
    <citation type="submission" date="2020-04" db="EMBL/GenBank/DDBJ databases">
        <authorList>
            <consortium name="NCBI Genome Project"/>
        </authorList>
    </citation>
    <scope>NUCLEOTIDE SEQUENCE</scope>
    <source>
        <strain evidence="10">CBS 781.70</strain>
    </source>
</reference>
<dbReference type="GeneID" id="54420086"/>
<reference evidence="10" key="3">
    <citation type="submission" date="2025-04" db="UniProtKB">
        <authorList>
            <consortium name="RefSeq"/>
        </authorList>
    </citation>
    <scope>IDENTIFICATION</scope>
    <source>
        <strain evidence="10">CBS 781.70</strain>
    </source>
</reference>
<evidence type="ECO:0000256" key="2">
    <source>
        <dbReference type="ARBA" id="ARBA00010797"/>
    </source>
</evidence>
<comment type="subcellular location">
    <subcellularLocation>
        <location evidence="1">Mitochondrion</location>
    </subcellularLocation>
</comment>
<protein>
    <recommendedName>
        <fullName evidence="6">Large ribosomal subunit protein bL27m</fullName>
    </recommendedName>
</protein>
<dbReference type="InterPro" id="IPR018261">
    <property type="entry name" value="Ribosomal_bL27_CS"/>
</dbReference>
<dbReference type="PANTHER" id="PTHR15893:SF0">
    <property type="entry name" value="LARGE RIBOSOMAL SUBUNIT PROTEIN BL27M"/>
    <property type="match status" value="1"/>
</dbReference>
<evidence type="ECO:0000313" key="8">
    <source>
        <dbReference type="EMBL" id="KAF1812289.1"/>
    </source>
</evidence>
<dbReference type="OrthoDB" id="1867012at2759"/>
<evidence type="ECO:0000256" key="4">
    <source>
        <dbReference type="ARBA" id="ARBA00023128"/>
    </source>
</evidence>
<dbReference type="Proteomes" id="UP000504638">
    <property type="component" value="Unplaced"/>
</dbReference>
<dbReference type="SUPFAM" id="SSF110324">
    <property type="entry name" value="Ribosomal L27 protein-like"/>
    <property type="match status" value="1"/>
</dbReference>
<dbReference type="RefSeq" id="XP_033533920.1">
    <property type="nucleotide sequence ID" value="XM_033679516.1"/>
</dbReference>
<dbReference type="Pfam" id="PF01016">
    <property type="entry name" value="Ribosomal_L27"/>
    <property type="match status" value="1"/>
</dbReference>
<accession>A0A6G1G3A2</accession>
<keyword evidence="9" id="KW-1185">Reference proteome</keyword>
<organism evidence="8">
    <name type="scientific">Eremomyces bilateralis CBS 781.70</name>
    <dbReference type="NCBI Taxonomy" id="1392243"/>
    <lineage>
        <taxon>Eukaryota</taxon>
        <taxon>Fungi</taxon>
        <taxon>Dikarya</taxon>
        <taxon>Ascomycota</taxon>
        <taxon>Pezizomycotina</taxon>
        <taxon>Dothideomycetes</taxon>
        <taxon>Dothideomycetes incertae sedis</taxon>
        <taxon>Eremomycetales</taxon>
        <taxon>Eremomycetaceae</taxon>
        <taxon>Eremomyces</taxon>
    </lineage>
</organism>
<dbReference type="GO" id="GO:0006412">
    <property type="term" value="P:translation"/>
    <property type="evidence" value="ECO:0007669"/>
    <property type="project" value="InterPro"/>
</dbReference>
<dbReference type="EMBL" id="ML975158">
    <property type="protein sequence ID" value="KAF1812289.1"/>
    <property type="molecule type" value="Genomic_DNA"/>
</dbReference>
<feature type="compositionally biased region" description="Basic residues" evidence="7">
    <location>
        <begin position="247"/>
        <end position="261"/>
    </location>
</feature>
<proteinExistence type="inferred from homology"/>
<dbReference type="GO" id="GO:0003735">
    <property type="term" value="F:structural constituent of ribosome"/>
    <property type="evidence" value="ECO:0007669"/>
    <property type="project" value="InterPro"/>
</dbReference>
<feature type="region of interest" description="Disordered" evidence="7">
    <location>
        <begin position="234"/>
        <end position="261"/>
    </location>
</feature>
<gene>
    <name evidence="8 10" type="ORF">P152DRAFT_458675</name>
</gene>
<dbReference type="PROSITE" id="PS00831">
    <property type="entry name" value="RIBOSOMAL_L27"/>
    <property type="match status" value="1"/>
</dbReference>
<sequence>MWSKSLFSAPLRSIAGESLLRFQPCLRLLPISQVRNAAHAAEGRANGAKKGAGKRLGLKKGAEELVVPGVIIFRQRGSKWHPGENCAMGRDHTIYATEKGYVKYYRDPNRNPKKKYIGVVFERHWRLPVPVGEPRRRRLGMLAVPRESEGQVGSLSPLTPAGLDGEAAGLPGVAVAATSPEESSMGEGELAKRRRRKDYVVRESNWEIGRTAEKAGVTATKFVRKDRFRAWRRAAARHRRISETKSVGRKAKKGKQGKVKK</sequence>
<dbReference type="Gene3D" id="2.40.50.100">
    <property type="match status" value="1"/>
</dbReference>
<name>A0A6G1G3A2_9PEZI</name>
<reference evidence="8 10" key="1">
    <citation type="submission" date="2020-01" db="EMBL/GenBank/DDBJ databases">
        <authorList>
            <consortium name="DOE Joint Genome Institute"/>
            <person name="Haridas S."/>
            <person name="Albert R."/>
            <person name="Binder M."/>
            <person name="Bloem J."/>
            <person name="Labutti K."/>
            <person name="Salamov A."/>
            <person name="Andreopoulos B."/>
            <person name="Baker S.E."/>
            <person name="Barry K."/>
            <person name="Bills G."/>
            <person name="Bluhm B.H."/>
            <person name="Cannon C."/>
            <person name="Castanera R."/>
            <person name="Culley D.E."/>
            <person name="Daum C."/>
            <person name="Ezra D."/>
            <person name="Gonzalez J.B."/>
            <person name="Henrissat B."/>
            <person name="Kuo A."/>
            <person name="Liang C."/>
            <person name="Lipzen A."/>
            <person name="Lutzoni F."/>
            <person name="Magnuson J."/>
            <person name="Mondo S."/>
            <person name="Nolan M."/>
            <person name="Ohm R."/>
            <person name="Pangilinan J."/>
            <person name="Park H.-J."/>
            <person name="Ramirez L."/>
            <person name="Alfaro M."/>
            <person name="Sun H."/>
            <person name="Tritt A."/>
            <person name="Yoshinaga Y."/>
            <person name="Zwiers L.-H."/>
            <person name="Turgeon B.G."/>
            <person name="Goodwin S.B."/>
            <person name="Spatafora J.W."/>
            <person name="Crous P.W."/>
            <person name="Grigoriev I.V."/>
        </authorList>
    </citation>
    <scope>NUCLEOTIDE SEQUENCE</scope>
    <source>
        <strain evidence="8 10">CBS 781.70</strain>
    </source>
</reference>
<keyword evidence="3" id="KW-0689">Ribosomal protein</keyword>
<evidence type="ECO:0000256" key="6">
    <source>
        <dbReference type="ARBA" id="ARBA00035267"/>
    </source>
</evidence>
<evidence type="ECO:0000313" key="10">
    <source>
        <dbReference type="RefSeq" id="XP_033533920.1"/>
    </source>
</evidence>
<evidence type="ECO:0000313" key="9">
    <source>
        <dbReference type="Proteomes" id="UP000504638"/>
    </source>
</evidence>
<dbReference type="PANTHER" id="PTHR15893">
    <property type="entry name" value="RIBOSOMAL PROTEIN L27"/>
    <property type="match status" value="1"/>
</dbReference>
<dbReference type="GO" id="GO:0005762">
    <property type="term" value="C:mitochondrial large ribosomal subunit"/>
    <property type="evidence" value="ECO:0007669"/>
    <property type="project" value="TreeGrafter"/>
</dbReference>
<evidence type="ECO:0000256" key="3">
    <source>
        <dbReference type="ARBA" id="ARBA00022980"/>
    </source>
</evidence>